<dbReference type="STRING" id="349521.HCH_07042"/>
<dbReference type="eggNOG" id="ENOG502Z8U6">
    <property type="taxonomic scope" value="Bacteria"/>
</dbReference>
<dbReference type="EMBL" id="CP000155">
    <property type="protein sequence ID" value="ABC33657.1"/>
    <property type="molecule type" value="Genomic_DNA"/>
</dbReference>
<dbReference type="NCBIfam" id="TIGR03187">
    <property type="entry name" value="DGQHR"/>
    <property type="match status" value="1"/>
</dbReference>
<reference evidence="1 2" key="1">
    <citation type="journal article" date="2005" name="Nucleic Acids Res.">
        <title>Genomic blueprint of Hahella chejuensis, a marine microbe producing an algicidal agent.</title>
        <authorList>
            <person name="Jeong H."/>
            <person name="Yim J.H."/>
            <person name="Lee C."/>
            <person name="Choi S.-H."/>
            <person name="Park Y.K."/>
            <person name="Yoon S.H."/>
            <person name="Hur C.-G."/>
            <person name="Kang H.-Y."/>
            <person name="Kim D."/>
            <person name="Lee H.H."/>
            <person name="Park K.H."/>
            <person name="Park S.-H."/>
            <person name="Park H.-S."/>
            <person name="Lee H.K."/>
            <person name="Oh T.K."/>
            <person name="Kim J.F."/>
        </authorList>
    </citation>
    <scope>NUCLEOTIDE SEQUENCE [LARGE SCALE GENOMIC DNA]</scope>
    <source>
        <strain evidence="1 2">KCTC 2396</strain>
    </source>
</reference>
<sequence length="366" mass="40948">MVSSLLNEYTHKFPAVRGMQAGRPCYIAMCPMRLIPKLFVFDEDVVPPELRAQRRLNESRVPDITHYLVENPDSYTLSAITASIDGSVIFEPVADTGPAINLGMLSIGMDTQILVNDGQHRRKAIEQAVKEAHELGHDNIPVLFFVDEGLTRSQQMFADLNKHAVRPSDSLSTLYDHRDGGSKLARYVFECVPCFKSLTDLESSSLSKRSSKLFTLSSLKQASKALLGKRGKDPISEPEMQLACEYWEAVCSNMPHWHDALERNISTSDLREQYIHAHGIGLGALGEAGSDLLRQFPNNWKDKLTHLSEIDWSRSNIKQWRGRAMDNHGKISKTRSSTVLTANIIRHALGVSLGAEQQHIEDQLTS</sequence>
<dbReference type="Pfam" id="PF14072">
    <property type="entry name" value="DndB"/>
    <property type="match status" value="1"/>
</dbReference>
<evidence type="ECO:0000313" key="2">
    <source>
        <dbReference type="Proteomes" id="UP000000238"/>
    </source>
</evidence>
<dbReference type="OrthoDB" id="3524978at2"/>
<proteinExistence type="predicted"/>
<dbReference type="InterPro" id="IPR017642">
    <property type="entry name" value="DNA_S_mod_DndB"/>
</dbReference>
<dbReference type="RefSeq" id="WP_011400707.1">
    <property type="nucleotide sequence ID" value="NC_007645.1"/>
</dbReference>
<evidence type="ECO:0008006" key="3">
    <source>
        <dbReference type="Google" id="ProtNLM"/>
    </source>
</evidence>
<keyword evidence="2" id="KW-1185">Reference proteome</keyword>
<dbReference type="AlphaFoldDB" id="Q2S6R7"/>
<protein>
    <recommendedName>
        <fullName evidence="3">DNA sulfur modification protein DndB</fullName>
    </recommendedName>
</protein>
<name>Q2S6R7_HAHCH</name>
<dbReference type="KEGG" id="hch:HCH_07042"/>
<gene>
    <name evidence="1" type="ordered locus">HCH_07042</name>
</gene>
<accession>Q2S6R7</accession>
<dbReference type="NCBIfam" id="TIGR03233">
    <property type="entry name" value="DNA_S_dndB"/>
    <property type="match status" value="1"/>
</dbReference>
<organism evidence="1 2">
    <name type="scientific">Hahella chejuensis (strain KCTC 2396)</name>
    <dbReference type="NCBI Taxonomy" id="349521"/>
    <lineage>
        <taxon>Bacteria</taxon>
        <taxon>Pseudomonadati</taxon>
        <taxon>Pseudomonadota</taxon>
        <taxon>Gammaproteobacteria</taxon>
        <taxon>Oceanospirillales</taxon>
        <taxon>Hahellaceae</taxon>
        <taxon>Hahella</taxon>
    </lineage>
</organism>
<dbReference type="REBASE" id="330787">
    <property type="entry name" value="M.HchDndBP"/>
</dbReference>
<dbReference type="Proteomes" id="UP000000238">
    <property type="component" value="Chromosome"/>
</dbReference>
<dbReference type="HOGENOM" id="CLU_036711_1_0_6"/>
<evidence type="ECO:0000313" key="1">
    <source>
        <dbReference type="EMBL" id="ABC33657.1"/>
    </source>
</evidence>
<dbReference type="InterPro" id="IPR017601">
    <property type="entry name" value="DGQHR-contain_dom"/>
</dbReference>
<dbReference type="CDD" id="cd16412">
    <property type="entry name" value="dndB"/>
    <property type="match status" value="1"/>
</dbReference>